<dbReference type="InterPro" id="IPR006311">
    <property type="entry name" value="TAT_signal"/>
</dbReference>
<organism evidence="10">
    <name type="scientific">mine drainage metagenome</name>
    <dbReference type="NCBI Taxonomy" id="410659"/>
    <lineage>
        <taxon>unclassified sequences</taxon>
        <taxon>metagenomes</taxon>
        <taxon>ecological metagenomes</taxon>
    </lineage>
</organism>
<evidence type="ECO:0000256" key="4">
    <source>
        <dbReference type="ARBA" id="ARBA00022729"/>
    </source>
</evidence>
<reference evidence="10" key="1">
    <citation type="submission" date="2009-10" db="EMBL/GenBank/DDBJ databases">
        <title>Diversity of trophic interactions inside an arsenic-rich microbial ecosystem.</title>
        <authorList>
            <person name="Bertin P.N."/>
            <person name="Heinrich-Salmeron A."/>
            <person name="Pelletier E."/>
            <person name="Goulhen-Chollet F."/>
            <person name="Arsene-Ploetze F."/>
            <person name="Gallien S."/>
            <person name="Calteau A."/>
            <person name="Vallenet D."/>
            <person name="Casiot C."/>
            <person name="Chane-Woon-Ming B."/>
            <person name="Giloteaux L."/>
            <person name="Barakat M."/>
            <person name="Bonnefoy V."/>
            <person name="Bruneel O."/>
            <person name="Chandler M."/>
            <person name="Cleiss J."/>
            <person name="Duran R."/>
            <person name="Elbaz-Poulichet F."/>
            <person name="Fonknechten N."/>
            <person name="Lauga B."/>
            <person name="Mornico D."/>
            <person name="Ortet P."/>
            <person name="Schaeffer C."/>
            <person name="Siguier P."/>
            <person name="Alexander Thil Smith A."/>
            <person name="Van Dorsselaer A."/>
            <person name="Weissenbach J."/>
            <person name="Medigue C."/>
            <person name="Le Paslier D."/>
        </authorList>
    </citation>
    <scope>NUCLEOTIDE SEQUENCE</scope>
</reference>
<dbReference type="GO" id="GO:0046872">
    <property type="term" value="F:metal ion binding"/>
    <property type="evidence" value="ECO:0007669"/>
    <property type="project" value="UniProtKB-KW"/>
</dbReference>
<dbReference type="Gene3D" id="3.40.50.740">
    <property type="match status" value="1"/>
</dbReference>
<accession>E6QMN8</accession>
<gene>
    <name evidence="10" type="ORF">CARN6_1983</name>
</gene>
<dbReference type="PROSITE" id="PS51318">
    <property type="entry name" value="TAT"/>
    <property type="match status" value="1"/>
</dbReference>
<evidence type="ECO:0000256" key="2">
    <source>
        <dbReference type="ARBA" id="ARBA00022505"/>
    </source>
</evidence>
<keyword evidence="5" id="KW-0560">Oxidoreductase</keyword>
<dbReference type="Gene3D" id="2.40.40.20">
    <property type="match status" value="1"/>
</dbReference>
<dbReference type="EMBL" id="CABQ01000231">
    <property type="protein sequence ID" value="CBI08509.1"/>
    <property type="molecule type" value="Genomic_DNA"/>
</dbReference>
<keyword evidence="4" id="KW-0732">Signal</keyword>
<dbReference type="GO" id="GO:0016491">
    <property type="term" value="F:oxidoreductase activity"/>
    <property type="evidence" value="ECO:0007669"/>
    <property type="project" value="UniProtKB-KW"/>
</dbReference>
<evidence type="ECO:0000259" key="9">
    <source>
        <dbReference type="PROSITE" id="PS51669"/>
    </source>
</evidence>
<evidence type="ECO:0000256" key="5">
    <source>
        <dbReference type="ARBA" id="ARBA00023002"/>
    </source>
</evidence>
<keyword evidence="7" id="KW-0411">Iron-sulfur</keyword>
<dbReference type="PANTHER" id="PTHR43742">
    <property type="entry name" value="TRIMETHYLAMINE-N-OXIDE REDUCTASE"/>
    <property type="match status" value="1"/>
</dbReference>
<keyword evidence="2" id="KW-0500">Molybdenum</keyword>
<feature type="domain" description="4Fe-4S Mo/W bis-MGD-type" evidence="9">
    <location>
        <begin position="51"/>
        <end position="124"/>
    </location>
</feature>
<dbReference type="Gene3D" id="3.40.228.10">
    <property type="entry name" value="Dimethylsulfoxide Reductase, domain 2"/>
    <property type="match status" value="1"/>
</dbReference>
<evidence type="ECO:0000256" key="8">
    <source>
        <dbReference type="SAM" id="MobiDB-lite"/>
    </source>
</evidence>
<feature type="region of interest" description="Disordered" evidence="8">
    <location>
        <begin position="1055"/>
        <end position="1075"/>
    </location>
</feature>
<dbReference type="SUPFAM" id="SSF53706">
    <property type="entry name" value="Formate dehydrogenase/DMSO reductase, domains 1-3"/>
    <property type="match status" value="1"/>
</dbReference>
<name>E6QMN8_9ZZZZ</name>
<keyword evidence="6" id="KW-0408">Iron</keyword>
<comment type="caution">
    <text evidence="10">The sequence shown here is derived from an EMBL/GenBank/DDBJ whole genome shotgun (WGS) entry which is preliminary data.</text>
</comment>
<evidence type="ECO:0000313" key="10">
    <source>
        <dbReference type="EMBL" id="CBI08509.1"/>
    </source>
</evidence>
<dbReference type="GO" id="GO:0051539">
    <property type="term" value="F:4 iron, 4 sulfur cluster binding"/>
    <property type="evidence" value="ECO:0007669"/>
    <property type="project" value="UniProtKB-KW"/>
</dbReference>
<sequence>MKFKRRDLFKVGIAGGAGALLGGTGLRMLSEASGLGAYDPSEMAYALAQPENILYGLCLQCNTQCTLKTKHQFGVLTKIDGNPYSPMCLQPQLQYDTPLSVSAKVDGSICCKGQAGVQSQYDPYRLRKVLKRAGPRGSNKWKAIPFDQAVAEITDGGRLFAEIGEERNVSGFKDVFVLRDAALAKSMAADVGFLRGGTMKVEQFQAKYQDHLSVLIDPNQPDLGPKNNQFVFMGGRIAPDREVYAQRFTFGGLGSVNWYAHTTICEQAHHLAFQYATAQWTAQDGKYSWTKGTNHMKPDYTHSEFVIFWGTGWAEANFGPTPLSPQISQSVVDGKLKIAVIDPRLSKSAGHAWWIPVKSGGDLALALGMIRWIIENKRYDEQFLRNANKAASVAHGEKSWTNSAWLVNIATGKLIRASDLNLGKSDEFVVMQNGRPVAVDPNSETTVVVGDLDVDTTLNNLTVKSGFRVLTDEVMSHSSEFYAETSGIEQETINKLATEFTAHGKKAAIDFYRGVIKVTYGYYAAQALITLNYLIGNVDWQGGLVPGGGAWDAMGGKLGQPFPMAKLHPGALTPFGVKLTRESSGSYESSILFKQGGYPAKRPWFPFTSDVYQEIIPSANAAYPYPVRILWLHYGTPALSAPAGHLQIKMLQDTEKIPLFIATDIVIGETSMYADYVFPDLSYLERWGNPIGTSPVTLTKTTKIRQPVVAPIPEIVSVGAEQMPISMDALMLAIAIRLGAPGYGKDGFAPETDFKRPEDLYLKMVANVAVGDKDGDGAAPASASELDLFSKSRRHLPPGVFDETKWQRAVGAISWPRVVSVLNRGGRFEGAGEAYSGNFVKHAWGKQLDLYCEPVATGIHSITGKRFSGVPQYQTMTNMDGKEMLSDPEYDLALLTYKEVFGGQSRTVSNYAGQQALMPENFVYLNKQEAKRLSLIDGDIVRLKSATFSGEFEVSPGVSIPVEGKVRAISGLRPGTVAISWHYGHWAYGAKDVEIDGETIQGDKSRGRGLVPNPAVLTDDYLRDVCLTDPIAGDAVFNGTRVKLVKVGESERGTLPREEYMSEGPRLNLPHPDDVAREQLSGTEALRVVQGKSSPEALQASVARDQHGQPVRRG</sequence>
<dbReference type="AlphaFoldDB" id="E6QMN8"/>
<dbReference type="PROSITE" id="PS51669">
    <property type="entry name" value="4FE4S_MOW_BIS_MGD"/>
    <property type="match status" value="1"/>
</dbReference>
<dbReference type="Pfam" id="PF00384">
    <property type="entry name" value="Molybdopterin"/>
    <property type="match status" value="1"/>
</dbReference>
<dbReference type="InterPro" id="IPR009010">
    <property type="entry name" value="Asp_de-COase-like_dom_sf"/>
</dbReference>
<evidence type="ECO:0000256" key="3">
    <source>
        <dbReference type="ARBA" id="ARBA00022723"/>
    </source>
</evidence>
<dbReference type="InterPro" id="IPR006656">
    <property type="entry name" value="Mopterin_OxRdtase"/>
</dbReference>
<dbReference type="InterPro" id="IPR050612">
    <property type="entry name" value="Prok_Mopterin_Oxidored"/>
</dbReference>
<keyword evidence="1" id="KW-0004">4Fe-4S</keyword>
<dbReference type="InterPro" id="IPR006963">
    <property type="entry name" value="Mopterin_OxRdtase_4Fe-4S_dom"/>
</dbReference>
<dbReference type="PANTHER" id="PTHR43742:SF9">
    <property type="entry name" value="TETRATHIONATE REDUCTASE SUBUNIT A"/>
    <property type="match status" value="1"/>
</dbReference>
<feature type="region of interest" description="Disordered" evidence="8">
    <location>
        <begin position="1087"/>
        <end position="1114"/>
    </location>
</feature>
<evidence type="ECO:0000256" key="7">
    <source>
        <dbReference type="ARBA" id="ARBA00023014"/>
    </source>
</evidence>
<proteinExistence type="predicted"/>
<evidence type="ECO:0000256" key="6">
    <source>
        <dbReference type="ARBA" id="ARBA00023004"/>
    </source>
</evidence>
<dbReference type="Gene3D" id="3.30.200.210">
    <property type="match status" value="1"/>
</dbReference>
<keyword evidence="3" id="KW-0479">Metal-binding</keyword>
<dbReference type="SUPFAM" id="SSF50692">
    <property type="entry name" value="ADC-like"/>
    <property type="match status" value="1"/>
</dbReference>
<protein>
    <submittedName>
        <fullName evidence="10">Molybdopterin oxidoreductase</fullName>
    </submittedName>
</protein>
<evidence type="ECO:0000256" key="1">
    <source>
        <dbReference type="ARBA" id="ARBA00022485"/>
    </source>
</evidence>